<dbReference type="GeneID" id="34312418"/>
<comment type="similarity">
    <text evidence="1">Belongs to the UPF0065 (bug) family.</text>
</comment>
<dbReference type="SUPFAM" id="SSF53850">
    <property type="entry name" value="Periplasmic binding protein-like II"/>
    <property type="match status" value="1"/>
</dbReference>
<dbReference type="AlphaFoldDB" id="F8GW15"/>
<keyword evidence="2" id="KW-0732">Signal</keyword>
<geneLocation type="plasmid" evidence="3 4">
    <name>pBB1</name>
</geneLocation>
<dbReference type="Gene3D" id="3.40.190.150">
    <property type="entry name" value="Bordetella uptake gene, domain 1"/>
    <property type="match status" value="1"/>
</dbReference>
<dbReference type="InterPro" id="IPR006311">
    <property type="entry name" value="TAT_signal"/>
</dbReference>
<name>F8GW15_CUPNN</name>
<feature type="signal peptide" evidence="2">
    <location>
        <begin position="1"/>
        <end position="28"/>
    </location>
</feature>
<accession>F8GW15</accession>
<dbReference type="PROSITE" id="PS51318">
    <property type="entry name" value="TAT"/>
    <property type="match status" value="1"/>
</dbReference>
<dbReference type="RefSeq" id="WP_013959735.1">
    <property type="nucleotide sequence ID" value="NC_015727.1"/>
</dbReference>
<keyword evidence="3" id="KW-0614">Plasmid</keyword>
<reference evidence="3 4" key="1">
    <citation type="journal article" date="2011" name="J. Bacteriol.">
        <title>Complete genome sequence of the type strain Cupriavidus necator N-1.</title>
        <authorList>
            <person name="Poehlein A."/>
            <person name="Kusian B."/>
            <person name="Friedrich B."/>
            <person name="Daniel R."/>
            <person name="Bowien B."/>
        </authorList>
    </citation>
    <scope>NUCLEOTIDE SEQUENCE [LARGE SCALE GENOMIC DNA]</scope>
    <source>
        <strain evidence="4">ATCC 43291 / DSM 13513 / CCUG 52238 / LMG 8453 / N-1</strain>
        <plasmid evidence="3 4">pBB1</plasmid>
    </source>
</reference>
<protein>
    <submittedName>
        <fullName evidence="3">Extra-cytoplasmic solute receptor</fullName>
    </submittedName>
</protein>
<dbReference type="PANTHER" id="PTHR42928">
    <property type="entry name" value="TRICARBOXYLATE-BINDING PROTEIN"/>
    <property type="match status" value="1"/>
</dbReference>
<dbReference type="PIRSF" id="PIRSF017082">
    <property type="entry name" value="YflP"/>
    <property type="match status" value="1"/>
</dbReference>
<dbReference type="KEGG" id="cnc:CNE_BB1p13050"/>
<evidence type="ECO:0000313" key="4">
    <source>
        <dbReference type="Proteomes" id="UP000006798"/>
    </source>
</evidence>
<dbReference type="Pfam" id="PF03401">
    <property type="entry name" value="TctC"/>
    <property type="match status" value="1"/>
</dbReference>
<dbReference type="Gene3D" id="3.40.190.10">
    <property type="entry name" value="Periplasmic binding protein-like II"/>
    <property type="match status" value="1"/>
</dbReference>
<dbReference type="HOGENOM" id="CLU_045683_0_3_4"/>
<dbReference type="InterPro" id="IPR005064">
    <property type="entry name" value="BUG"/>
</dbReference>
<keyword evidence="3" id="KW-0675">Receptor</keyword>
<sequence length="330" mass="34255">MPVTLPRRRFLQNVTTLLAAGASVPALAQSGTRPLRVLVGYPPGGATDVIARLIAQHMGGSAVGPAVVENRPGASGRIALDAARRAEKDGSTIIVTPDFPLTIFPSLYRKLAYDATADFIPISMVGTSEFALCVGPGMPAQVANVGQFVQWCRANPRNALYGSPAPGSSAHFVGTMLARAAETELTHVSYKGGAQAVQDLLGGQVPASINPIGEILPHLSGGRLRVLATTGSARSPFLPAVPTFRESGYPNVVAQSWIGIFAPAGTPRATVSELDTVIAKVLQISTVAAGFVNVGVSAAHASSDRLASILKSDLRRWASVVQASGFSLEE</sequence>
<evidence type="ECO:0000313" key="3">
    <source>
        <dbReference type="EMBL" id="AEI82704.1"/>
    </source>
</evidence>
<feature type="chain" id="PRO_5003371813" evidence="2">
    <location>
        <begin position="29"/>
        <end position="330"/>
    </location>
</feature>
<gene>
    <name evidence="3" type="ordered locus">CNE_BB1p13050</name>
</gene>
<dbReference type="EMBL" id="CP002879">
    <property type="protein sequence ID" value="AEI82704.1"/>
    <property type="molecule type" value="Genomic_DNA"/>
</dbReference>
<evidence type="ECO:0000256" key="2">
    <source>
        <dbReference type="SAM" id="SignalP"/>
    </source>
</evidence>
<dbReference type="Proteomes" id="UP000006798">
    <property type="component" value="Plasmid pBB1"/>
</dbReference>
<dbReference type="InterPro" id="IPR042100">
    <property type="entry name" value="Bug_dom1"/>
</dbReference>
<dbReference type="PANTHER" id="PTHR42928:SF5">
    <property type="entry name" value="BLR1237 PROTEIN"/>
    <property type="match status" value="1"/>
</dbReference>
<proteinExistence type="inferred from homology"/>
<organism evidence="3 4">
    <name type="scientific">Cupriavidus necator (strain ATCC 43291 / DSM 13513 / CCUG 52238 / LMG 8453 / N-1)</name>
    <name type="common">Ralstonia eutropha</name>
    <dbReference type="NCBI Taxonomy" id="1042878"/>
    <lineage>
        <taxon>Bacteria</taxon>
        <taxon>Pseudomonadati</taxon>
        <taxon>Pseudomonadota</taxon>
        <taxon>Betaproteobacteria</taxon>
        <taxon>Burkholderiales</taxon>
        <taxon>Burkholderiaceae</taxon>
        <taxon>Cupriavidus</taxon>
    </lineage>
</organism>
<evidence type="ECO:0000256" key="1">
    <source>
        <dbReference type="ARBA" id="ARBA00006987"/>
    </source>
</evidence>